<proteinExistence type="inferred from homology"/>
<evidence type="ECO:0000256" key="2">
    <source>
        <dbReference type="SAM" id="MobiDB-lite"/>
    </source>
</evidence>
<dbReference type="Pfam" id="PF00795">
    <property type="entry name" value="CN_hydrolase"/>
    <property type="match status" value="1"/>
</dbReference>
<dbReference type="AlphaFoldDB" id="A0A084GFX2"/>
<dbReference type="GeneID" id="27720196"/>
<dbReference type="RefSeq" id="XP_016646033.1">
    <property type="nucleotide sequence ID" value="XM_016784478.1"/>
</dbReference>
<dbReference type="OMA" id="GYPKMST"/>
<dbReference type="KEGG" id="sapo:SAPIO_CDS1124"/>
<dbReference type="HOGENOM" id="CLU_030130_6_1_1"/>
<accession>A0A084GFX2</accession>
<dbReference type="InterPro" id="IPR003010">
    <property type="entry name" value="C-N_Hydrolase"/>
</dbReference>
<feature type="domain" description="CN hydrolase" evidence="3">
    <location>
        <begin position="4"/>
        <end position="309"/>
    </location>
</feature>
<dbReference type="PROSITE" id="PS50263">
    <property type="entry name" value="CN_HYDROLASE"/>
    <property type="match status" value="1"/>
</dbReference>
<dbReference type="Proteomes" id="UP000028545">
    <property type="component" value="Unassembled WGS sequence"/>
</dbReference>
<organism evidence="4 5">
    <name type="scientific">Pseudallescheria apiosperma</name>
    <name type="common">Scedosporium apiospermum</name>
    <dbReference type="NCBI Taxonomy" id="563466"/>
    <lineage>
        <taxon>Eukaryota</taxon>
        <taxon>Fungi</taxon>
        <taxon>Dikarya</taxon>
        <taxon>Ascomycota</taxon>
        <taxon>Pezizomycotina</taxon>
        <taxon>Sordariomycetes</taxon>
        <taxon>Hypocreomycetidae</taxon>
        <taxon>Microascales</taxon>
        <taxon>Microascaceae</taxon>
        <taxon>Scedosporium</taxon>
    </lineage>
</organism>
<dbReference type="Gene3D" id="3.60.110.10">
    <property type="entry name" value="Carbon-nitrogen hydrolase"/>
    <property type="match status" value="1"/>
</dbReference>
<evidence type="ECO:0000313" key="4">
    <source>
        <dbReference type="EMBL" id="KEZ46234.1"/>
    </source>
</evidence>
<dbReference type="SUPFAM" id="SSF56317">
    <property type="entry name" value="Carbon-nitrogen hydrolase"/>
    <property type="match status" value="1"/>
</dbReference>
<comment type="similarity">
    <text evidence="1">Belongs to the carbon-nitrogen hydrolase superfamily. Nitrilase family.</text>
</comment>
<dbReference type="EMBL" id="JOWA01000044">
    <property type="protein sequence ID" value="KEZ46234.1"/>
    <property type="molecule type" value="Genomic_DNA"/>
</dbReference>
<evidence type="ECO:0000259" key="3">
    <source>
        <dbReference type="PROSITE" id="PS50263"/>
    </source>
</evidence>
<feature type="region of interest" description="Disordered" evidence="2">
    <location>
        <begin position="290"/>
        <end position="312"/>
    </location>
</feature>
<dbReference type="VEuPathDB" id="FungiDB:SAPIO_CDS1124"/>
<dbReference type="OrthoDB" id="10250282at2759"/>
<name>A0A084GFX2_PSEDA</name>
<dbReference type="PANTHER" id="PTHR46044">
    <property type="entry name" value="NITRILASE"/>
    <property type="match status" value="1"/>
</dbReference>
<evidence type="ECO:0000313" key="5">
    <source>
        <dbReference type="Proteomes" id="UP000028545"/>
    </source>
</evidence>
<evidence type="ECO:0000256" key="1">
    <source>
        <dbReference type="ARBA" id="ARBA00008129"/>
    </source>
</evidence>
<dbReference type="PANTHER" id="PTHR46044:SF12">
    <property type="entry name" value="HYDROLASE"/>
    <property type="match status" value="1"/>
</dbReference>
<gene>
    <name evidence="4" type="ORF">SAPIO_CDS1124</name>
</gene>
<keyword evidence="5" id="KW-1185">Reference proteome</keyword>
<comment type="caution">
    <text evidence="4">The sequence shown here is derived from an EMBL/GenBank/DDBJ whole genome shotgun (WGS) entry which is preliminary data.</text>
</comment>
<dbReference type="InterPro" id="IPR036526">
    <property type="entry name" value="C-N_Hydrolase_sf"/>
</dbReference>
<sequence>MPTIRLATASPATQPTLKETLAQLASIARRAATPSASNSQPADILLLPEAYLGGYPRGSTFGAAVGGRTAEGRNEYLEYFKSAVDLGDIVGEAGAGAGDAWVRREIGGKRNIAGPGHSHDEQVRGDGAREELERIARETGVFLVVGLVERAGGSLYCAVVYVCPNKGIIGKRRKVMPTGSERLIWGQGSPATLKAVTTTIRGVRINLVAVICWENYMPLVRQTVYAQNVNLYLAPTADARETWLSLIRTIGIEGRCFVVSSNMAVRESSKPAAAAVTAATAHQAVTDGAGAFSHASDESPHPRSPTIPRRNSIFDEDGNEIVLPVKHAGSPPATTRRTPRRNSIICEDGNEIILPGPKSPTSPFASKFLQSPPPPLARHIAPPADNQEWLSRGGSVIVSPFGDVLAGPQWEDDDGIIYASVDFDECIRGRLDLDTAGSYSRNDSFKLSVEGLNLEALPY</sequence>
<dbReference type="InterPro" id="IPR044149">
    <property type="entry name" value="Nitrilases_CHs"/>
</dbReference>
<protein>
    <recommendedName>
        <fullName evidence="3">CN hydrolase domain-containing protein</fullName>
    </recommendedName>
</protein>
<dbReference type="GO" id="GO:0003824">
    <property type="term" value="F:catalytic activity"/>
    <property type="evidence" value="ECO:0007669"/>
    <property type="project" value="InterPro"/>
</dbReference>
<reference evidence="4 5" key="1">
    <citation type="journal article" date="2014" name="Genome Announc.">
        <title>Draft genome sequence of the pathogenic fungus Scedosporium apiospermum.</title>
        <authorList>
            <person name="Vandeputte P."/>
            <person name="Ghamrawi S."/>
            <person name="Rechenmann M."/>
            <person name="Iltis A."/>
            <person name="Giraud S."/>
            <person name="Fleury M."/>
            <person name="Thornton C."/>
            <person name="Delhaes L."/>
            <person name="Meyer W."/>
            <person name="Papon N."/>
            <person name="Bouchara J.P."/>
        </authorList>
    </citation>
    <scope>NUCLEOTIDE SEQUENCE [LARGE SCALE GENOMIC DNA]</scope>
    <source>
        <strain evidence="4 5">IHEM 14462</strain>
    </source>
</reference>